<proteinExistence type="predicted"/>
<accession>A0A965ZJ58</accession>
<dbReference type="EMBL" id="WWEO01000043">
    <property type="protein sequence ID" value="NCD70651.1"/>
    <property type="molecule type" value="Genomic_DNA"/>
</dbReference>
<sequence>MNDEFDENLQCQFPNGFLHFQFILEFFFKDEFASDAHIDLINSALKWLWDRDLSVVASCDYEQLLLNQGGYKNQLLSWPNKEHLKAG</sequence>
<protein>
    <submittedName>
        <fullName evidence="1">Uncharacterized protein</fullName>
    </submittedName>
</protein>
<evidence type="ECO:0000313" key="1">
    <source>
        <dbReference type="EMBL" id="NCD70651.1"/>
    </source>
</evidence>
<gene>
    <name evidence="1" type="ORF">GSY63_14885</name>
</gene>
<dbReference type="RefSeq" id="WP_166586614.1">
    <property type="nucleotide sequence ID" value="NZ_WWEO01000043.1"/>
</dbReference>
<dbReference type="Proteomes" id="UP000638732">
    <property type="component" value="Unassembled WGS sequence"/>
</dbReference>
<dbReference type="AlphaFoldDB" id="A0A965ZJ58"/>
<reference evidence="1" key="2">
    <citation type="submission" date="2020-10" db="EMBL/GenBank/DDBJ databases">
        <title>Mucilaginibacter sp. nov., isolated from soil.</title>
        <authorList>
            <person name="Jeon C.O."/>
        </authorList>
    </citation>
    <scope>NUCLEOTIDE SEQUENCE</scope>
    <source>
        <strain evidence="1">R11</strain>
    </source>
</reference>
<evidence type="ECO:0000313" key="2">
    <source>
        <dbReference type="Proteomes" id="UP000638732"/>
    </source>
</evidence>
<comment type="caution">
    <text evidence="1">The sequence shown here is derived from an EMBL/GenBank/DDBJ whole genome shotgun (WGS) entry which is preliminary data.</text>
</comment>
<keyword evidence="2" id="KW-1185">Reference proteome</keyword>
<reference evidence="1" key="1">
    <citation type="submission" date="2020-01" db="EMBL/GenBank/DDBJ databases">
        <authorList>
            <person name="Seo Y.L."/>
        </authorList>
    </citation>
    <scope>NUCLEOTIDE SEQUENCE</scope>
    <source>
        <strain evidence="1">R11</strain>
    </source>
</reference>
<name>A0A965ZJ58_9SPHI</name>
<organism evidence="1 2">
    <name type="scientific">Mucilaginibacter agri</name>
    <dbReference type="NCBI Taxonomy" id="2695265"/>
    <lineage>
        <taxon>Bacteria</taxon>
        <taxon>Pseudomonadati</taxon>
        <taxon>Bacteroidota</taxon>
        <taxon>Sphingobacteriia</taxon>
        <taxon>Sphingobacteriales</taxon>
        <taxon>Sphingobacteriaceae</taxon>
        <taxon>Mucilaginibacter</taxon>
    </lineage>
</organism>